<proteinExistence type="predicted"/>
<dbReference type="PANTHER" id="PTHR46555">
    <property type="entry name" value="UBIQUITIN-LIKE PROTEIN 4A"/>
    <property type="match status" value="1"/>
</dbReference>
<evidence type="ECO:0000256" key="1">
    <source>
        <dbReference type="ARBA" id="ARBA00004514"/>
    </source>
</evidence>
<feature type="domain" description="Ubiquitin-like" evidence="3">
    <location>
        <begin position="1"/>
        <end position="47"/>
    </location>
</feature>
<dbReference type="Pfam" id="PF00240">
    <property type="entry name" value="ubiquitin"/>
    <property type="match status" value="1"/>
</dbReference>
<dbReference type="AlphaFoldDB" id="A0ABD0Y0X3"/>
<evidence type="ECO:0000256" key="2">
    <source>
        <dbReference type="ARBA" id="ARBA00022490"/>
    </source>
</evidence>
<dbReference type="Proteomes" id="UP001558652">
    <property type="component" value="Unassembled WGS sequence"/>
</dbReference>
<evidence type="ECO:0000313" key="5">
    <source>
        <dbReference type="Proteomes" id="UP001558652"/>
    </source>
</evidence>
<dbReference type="Gene3D" id="3.10.20.90">
    <property type="entry name" value="Phosphatidylinositol 3-kinase Catalytic Subunit, Chain A, domain 1"/>
    <property type="match status" value="1"/>
</dbReference>
<dbReference type="InterPro" id="IPR000626">
    <property type="entry name" value="Ubiquitin-like_dom"/>
</dbReference>
<accession>A0ABD0Y0X3</accession>
<name>A0ABD0Y0X3_9HEMI</name>
<dbReference type="PROSITE" id="PS50053">
    <property type="entry name" value="UBIQUITIN_2"/>
    <property type="match status" value="1"/>
</dbReference>
<dbReference type="PANTHER" id="PTHR46555:SF1">
    <property type="entry name" value="UBIQUITIN-LIKE PROTEIN 4A"/>
    <property type="match status" value="1"/>
</dbReference>
<organism evidence="4 5">
    <name type="scientific">Ranatra chinensis</name>
    <dbReference type="NCBI Taxonomy" id="642074"/>
    <lineage>
        <taxon>Eukaryota</taxon>
        <taxon>Metazoa</taxon>
        <taxon>Ecdysozoa</taxon>
        <taxon>Arthropoda</taxon>
        <taxon>Hexapoda</taxon>
        <taxon>Insecta</taxon>
        <taxon>Pterygota</taxon>
        <taxon>Neoptera</taxon>
        <taxon>Paraneoptera</taxon>
        <taxon>Hemiptera</taxon>
        <taxon>Heteroptera</taxon>
        <taxon>Panheteroptera</taxon>
        <taxon>Nepomorpha</taxon>
        <taxon>Nepidae</taxon>
        <taxon>Ranatrinae</taxon>
        <taxon>Ranatra</taxon>
    </lineage>
</organism>
<dbReference type="GO" id="GO:0005829">
    <property type="term" value="C:cytosol"/>
    <property type="evidence" value="ECO:0007669"/>
    <property type="project" value="UniProtKB-SubCell"/>
</dbReference>
<keyword evidence="2" id="KW-0963">Cytoplasm</keyword>
<gene>
    <name evidence="4" type="ORF">AAG570_005302</name>
</gene>
<protein>
    <recommendedName>
        <fullName evidence="3">Ubiquitin-like domain-containing protein</fullName>
    </recommendedName>
</protein>
<keyword evidence="5" id="KW-1185">Reference proteome</keyword>
<dbReference type="SUPFAM" id="SSF54236">
    <property type="entry name" value="Ubiquitin-like"/>
    <property type="match status" value="1"/>
</dbReference>
<dbReference type="EMBL" id="JBFDAA010000017">
    <property type="protein sequence ID" value="KAL1116832.1"/>
    <property type="molecule type" value="Genomic_DNA"/>
</dbReference>
<sequence>MQVTGTTRIKELKQYVSNSLNVPVNQQKLVLTGRPLSDEKCLVDYPLIKDGTKINLIIKKCATDEDSVLRAAVTKFLRQKFTDNDTQKITDEFMKEFYRSMATLNLEDIERIAKLYLEEDKMS</sequence>
<comment type="subcellular location">
    <subcellularLocation>
        <location evidence="1">Cytoplasm</location>
        <location evidence="1">Cytosol</location>
    </subcellularLocation>
</comment>
<dbReference type="InterPro" id="IPR029071">
    <property type="entry name" value="Ubiquitin-like_domsf"/>
</dbReference>
<evidence type="ECO:0000259" key="3">
    <source>
        <dbReference type="PROSITE" id="PS50053"/>
    </source>
</evidence>
<reference evidence="4 5" key="1">
    <citation type="submission" date="2024-07" db="EMBL/GenBank/DDBJ databases">
        <title>Chromosome-level genome assembly of the water stick insect Ranatra chinensis (Heteroptera: Nepidae).</title>
        <authorList>
            <person name="Liu X."/>
        </authorList>
    </citation>
    <scope>NUCLEOTIDE SEQUENCE [LARGE SCALE GENOMIC DNA]</scope>
    <source>
        <strain evidence="4">Cailab_2021Rc</strain>
        <tissue evidence="4">Muscle</tissue>
    </source>
</reference>
<dbReference type="InterPro" id="IPR041421">
    <property type="entry name" value="Ubl4_C_TUGS"/>
</dbReference>
<evidence type="ECO:0000313" key="4">
    <source>
        <dbReference type="EMBL" id="KAL1116832.1"/>
    </source>
</evidence>
<comment type="caution">
    <text evidence="4">The sequence shown here is derived from an EMBL/GenBank/DDBJ whole genome shotgun (WGS) entry which is preliminary data.</text>
</comment>
<dbReference type="InterPro" id="IPR047154">
    <property type="entry name" value="UBL4A-like"/>
</dbReference>
<dbReference type="Pfam" id="PF17840">
    <property type="entry name" value="Tugs"/>
    <property type="match status" value="1"/>
</dbReference>